<dbReference type="RefSeq" id="WP_262992324.1">
    <property type="nucleotide sequence ID" value="NZ_JAOTJC010000004.1"/>
</dbReference>
<dbReference type="PANTHER" id="PTHR42785">
    <property type="entry name" value="DNA TOPOISOMERASE, TYPE IA, CORE"/>
    <property type="match status" value="1"/>
</dbReference>
<dbReference type="SUPFAM" id="SSF57783">
    <property type="entry name" value="Zinc beta-ribbon"/>
    <property type="match status" value="3"/>
</dbReference>
<protein>
    <submittedName>
        <fullName evidence="2">Topoisomerase DNA-binding C4 zinc finger domain-containing protein</fullName>
    </submittedName>
</protein>
<sequence>MTKIDQSLFSAQEHALEHALGDCPDCGKPLQIRNSKSGPFVGCSGYPDCDFSKPLYDTQTTTLKVMEGTECPLCQSPMALKKGRYGMFIGCANYPDCQHIAPMKEQDDTHIQCPKCQQGQLVERTNKYGKQFFSCSDYPACRYVLNSSPVNETCPECGWGVLIAKKGQKQCPQPACGYKASK</sequence>
<evidence type="ECO:0000259" key="1">
    <source>
        <dbReference type="Pfam" id="PF01396"/>
    </source>
</evidence>
<comment type="caution">
    <text evidence="2">The sequence shown here is derived from an EMBL/GenBank/DDBJ whole genome shotgun (WGS) entry which is preliminary data.</text>
</comment>
<reference evidence="3" key="1">
    <citation type="submission" date="2023-07" db="EMBL/GenBank/DDBJ databases">
        <title>Study on multiphase classification of strain Alteromonas salexigens isolated from the Yellow Sea.</title>
        <authorList>
            <person name="Sun L."/>
        </authorList>
    </citation>
    <scope>NUCLEOTIDE SEQUENCE [LARGE SCALE GENOMIC DNA]</scope>
    <source>
        <strain evidence="3">ASW11-19</strain>
    </source>
</reference>
<feature type="domain" description="DNA topoisomerase type IA zn finger" evidence="1">
    <location>
        <begin position="152"/>
        <end position="169"/>
    </location>
</feature>
<dbReference type="Pfam" id="PF01396">
    <property type="entry name" value="Zn_ribbon_Top1"/>
    <property type="match status" value="4"/>
</dbReference>
<name>A0ABT2VK44_9ALTE</name>
<evidence type="ECO:0000313" key="3">
    <source>
        <dbReference type="Proteomes" id="UP001209257"/>
    </source>
</evidence>
<dbReference type="Proteomes" id="UP001209257">
    <property type="component" value="Unassembled WGS sequence"/>
</dbReference>
<dbReference type="GO" id="GO:0003677">
    <property type="term" value="F:DNA binding"/>
    <property type="evidence" value="ECO:0007669"/>
    <property type="project" value="UniProtKB-KW"/>
</dbReference>
<keyword evidence="3" id="KW-1185">Reference proteome</keyword>
<keyword evidence="2" id="KW-0238">DNA-binding</keyword>
<feature type="domain" description="DNA topoisomerase type IA zn finger" evidence="1">
    <location>
        <begin position="112"/>
        <end position="147"/>
    </location>
</feature>
<accession>A0ABT2VK44</accession>
<dbReference type="Gene3D" id="3.30.65.10">
    <property type="entry name" value="Bacterial Topoisomerase I, domain 1"/>
    <property type="match status" value="3"/>
</dbReference>
<gene>
    <name evidence="2" type="ORF">OCL06_03385</name>
</gene>
<dbReference type="PANTHER" id="PTHR42785:SF1">
    <property type="entry name" value="DNA TOPOISOMERASE"/>
    <property type="match status" value="1"/>
</dbReference>
<feature type="domain" description="DNA topoisomerase type IA zn finger" evidence="1">
    <location>
        <begin position="21"/>
        <end position="55"/>
    </location>
</feature>
<dbReference type="InterPro" id="IPR000380">
    <property type="entry name" value="Topo_IA"/>
</dbReference>
<evidence type="ECO:0000313" key="2">
    <source>
        <dbReference type="EMBL" id="MCU7553642.1"/>
    </source>
</evidence>
<feature type="domain" description="DNA topoisomerase type IA zn finger" evidence="1">
    <location>
        <begin position="69"/>
        <end position="105"/>
    </location>
</feature>
<organism evidence="2 3">
    <name type="scientific">Alteromonas salexigens</name>
    <dbReference type="NCBI Taxonomy" id="2982530"/>
    <lineage>
        <taxon>Bacteria</taxon>
        <taxon>Pseudomonadati</taxon>
        <taxon>Pseudomonadota</taxon>
        <taxon>Gammaproteobacteria</taxon>
        <taxon>Alteromonadales</taxon>
        <taxon>Alteromonadaceae</taxon>
        <taxon>Alteromonas/Salinimonas group</taxon>
        <taxon>Alteromonas</taxon>
    </lineage>
</organism>
<dbReference type="EMBL" id="JAOTJC010000004">
    <property type="protein sequence ID" value="MCU7553642.1"/>
    <property type="molecule type" value="Genomic_DNA"/>
</dbReference>
<dbReference type="InterPro" id="IPR013498">
    <property type="entry name" value="Topo_IA_Znf"/>
</dbReference>
<proteinExistence type="predicted"/>